<name>A0A9X4S2G6_9LACT</name>
<dbReference type="Gene3D" id="3.20.20.100">
    <property type="entry name" value="NADP-dependent oxidoreductase domain"/>
    <property type="match status" value="1"/>
</dbReference>
<proteinExistence type="predicted"/>
<feature type="domain" description="NADP-dependent oxidoreductase" evidence="1">
    <location>
        <begin position="4"/>
        <end position="178"/>
    </location>
</feature>
<reference evidence="2" key="1">
    <citation type="submission" date="2022-10" db="EMBL/GenBank/DDBJ databases">
        <authorList>
            <person name="Turner M.S."/>
            <person name="Huang W."/>
        </authorList>
    </citation>
    <scope>NUCLEOTIDE SEQUENCE</scope>
    <source>
        <strain evidence="2">581</strain>
    </source>
</reference>
<dbReference type="PANTHER" id="PTHR43312:SF1">
    <property type="entry name" value="NADP-DEPENDENT OXIDOREDUCTASE DOMAIN-CONTAINING PROTEIN"/>
    <property type="match status" value="1"/>
</dbReference>
<dbReference type="AlphaFoldDB" id="A0A9X4S2G6"/>
<organism evidence="2 3">
    <name type="scientific">Lactococcus lactis</name>
    <dbReference type="NCBI Taxonomy" id="1358"/>
    <lineage>
        <taxon>Bacteria</taxon>
        <taxon>Bacillati</taxon>
        <taxon>Bacillota</taxon>
        <taxon>Bacilli</taxon>
        <taxon>Lactobacillales</taxon>
        <taxon>Streptococcaceae</taxon>
        <taxon>Lactococcus</taxon>
    </lineage>
</organism>
<dbReference type="InterPro" id="IPR023210">
    <property type="entry name" value="NADP_OxRdtase_dom"/>
</dbReference>
<gene>
    <name evidence="2" type="ORF">OGZ39_09095</name>
</gene>
<reference evidence="2" key="2">
    <citation type="journal article" date="2023" name="Food Microbiol.">
        <title>Evaluation of the fermentation potential of lactic acid bacteria isolated from herbs, fruits and vegetables as starter cultures in nut-based milk alternatives.</title>
        <authorList>
            <person name="Huang W."/>
            <person name="Dong A."/>
            <person name="Pham H.T."/>
            <person name="Zhou C."/>
            <person name="Huo Z."/>
            <person name="Watjen A.P."/>
            <person name="Prakash S."/>
            <person name="Bang-Berthelsen C.H."/>
            <person name="Turner M.S."/>
        </authorList>
    </citation>
    <scope>NUCLEOTIDE SEQUENCE</scope>
    <source>
        <strain evidence="2">581</strain>
    </source>
</reference>
<accession>A0A9X4S2G6</accession>
<evidence type="ECO:0000313" key="2">
    <source>
        <dbReference type="EMBL" id="MDG4981815.1"/>
    </source>
</evidence>
<dbReference type="RefSeq" id="WP_278216326.1">
    <property type="nucleotide sequence ID" value="NZ_JAOWLP010000007.1"/>
</dbReference>
<dbReference type="Pfam" id="PF00248">
    <property type="entry name" value="Aldo_ket_red"/>
    <property type="match status" value="1"/>
</dbReference>
<sequence length="242" mass="28034">MIDLYFGTWKLEPSYGKVKDITETERMIDFSVEKGLLAFDTASVYCKGEIEKILGKYSNMNLNVITKIPANTKLKWNEKHDACQLYPSEWIREIIMKSTENLGRNDYTLLLHNYSSIWNNIDEVIDDILTYKKQGYFDKLGVSIPNGYSGKITEEVVKKIDVVEAPFNPQNHWIDGNLSRLNNKEVVLRSVLSNYNKIDDMKIKKVLDRSTKISNHIIIGMTKRNQIMQNLEIINSKGINYE</sequence>
<dbReference type="PANTHER" id="PTHR43312">
    <property type="entry name" value="D-THREO-ALDOSE 1-DEHYDROGENASE"/>
    <property type="match status" value="1"/>
</dbReference>
<comment type="caution">
    <text evidence="2">The sequence shown here is derived from an EMBL/GenBank/DDBJ whole genome shotgun (WGS) entry which is preliminary data.</text>
</comment>
<protein>
    <submittedName>
        <fullName evidence="2">Aldo/keto reductase</fullName>
    </submittedName>
</protein>
<evidence type="ECO:0000313" key="3">
    <source>
        <dbReference type="Proteomes" id="UP001152656"/>
    </source>
</evidence>
<dbReference type="InterPro" id="IPR053135">
    <property type="entry name" value="AKR2_Oxidoreductase"/>
</dbReference>
<evidence type="ECO:0000259" key="1">
    <source>
        <dbReference type="Pfam" id="PF00248"/>
    </source>
</evidence>
<dbReference type="InterPro" id="IPR036812">
    <property type="entry name" value="NAD(P)_OxRdtase_dom_sf"/>
</dbReference>
<dbReference type="SUPFAM" id="SSF51430">
    <property type="entry name" value="NAD(P)-linked oxidoreductase"/>
    <property type="match status" value="1"/>
</dbReference>
<dbReference type="EMBL" id="JAOWLP010000007">
    <property type="protein sequence ID" value="MDG4981815.1"/>
    <property type="molecule type" value="Genomic_DNA"/>
</dbReference>
<dbReference type="Proteomes" id="UP001152656">
    <property type="component" value="Unassembled WGS sequence"/>
</dbReference>